<keyword evidence="4" id="KW-1185">Reference proteome</keyword>
<gene>
    <name evidence="3" type="ORF">DespoDRAFT_03731</name>
</gene>
<feature type="domain" description="Transposase IS110-like N-terminal" evidence="1">
    <location>
        <begin position="6"/>
        <end position="149"/>
    </location>
</feature>
<dbReference type="InterPro" id="IPR003346">
    <property type="entry name" value="Transposase_20"/>
</dbReference>
<dbReference type="Pfam" id="PF01548">
    <property type="entry name" value="DEDD_Tnp_IS110"/>
    <property type="match status" value="1"/>
</dbReference>
<evidence type="ECO:0000313" key="4">
    <source>
        <dbReference type="Proteomes" id="UP000005778"/>
    </source>
</evidence>
<evidence type="ECO:0000259" key="1">
    <source>
        <dbReference type="Pfam" id="PF01548"/>
    </source>
</evidence>
<evidence type="ECO:0000259" key="2">
    <source>
        <dbReference type="Pfam" id="PF02371"/>
    </source>
</evidence>
<dbReference type="STRING" id="879212.DespoDRAFT_03731"/>
<dbReference type="NCBIfam" id="NF033542">
    <property type="entry name" value="transpos_IS110"/>
    <property type="match status" value="1"/>
</dbReference>
<dbReference type="PANTHER" id="PTHR33055">
    <property type="entry name" value="TRANSPOSASE FOR INSERTION SEQUENCE ELEMENT IS1111A"/>
    <property type="match status" value="1"/>
</dbReference>
<dbReference type="Pfam" id="PF02371">
    <property type="entry name" value="Transposase_20"/>
    <property type="match status" value="1"/>
</dbReference>
<dbReference type="AlphaFoldDB" id="I5B7K5"/>
<sequence>MSMHYIGLDIHKKIIAYCIKAGDGTLLGNGVISATRPALEEWMEQLPRPWTVAMEATMFTGWIYDFIKPYADDIKVAHPEMLKAITAAKKKNDLSDAQKICDLLRVDLLPECYMAPSELRELRRILRYRNHIVRTATQTKNKISGLLMEVGAEYNKKKLHGKRYFWELMDTIEHVPSSVSEMLKLSRSNLEIFTNIQKKLVRVLKENPLIRERVTRLQTIGGVGEVTALTWVLEVGEVERFGAVRQAVSYCGLCAAQKESGGKESRGPISKKRNKHLQTVLVEAAKLAPHWNPQLAEIHERELRKGNKNRATLAVARKLVAYMLAVEKSKKDFEVTAPYQAA</sequence>
<dbReference type="InterPro" id="IPR047650">
    <property type="entry name" value="Transpos_IS110"/>
</dbReference>
<dbReference type="InterPro" id="IPR002525">
    <property type="entry name" value="Transp_IS110-like_N"/>
</dbReference>
<dbReference type="GO" id="GO:0003677">
    <property type="term" value="F:DNA binding"/>
    <property type="evidence" value="ECO:0007669"/>
    <property type="project" value="InterPro"/>
</dbReference>
<dbReference type="EMBL" id="CM001488">
    <property type="protein sequence ID" value="EIM65468.1"/>
    <property type="molecule type" value="Genomic_DNA"/>
</dbReference>
<protein>
    <submittedName>
        <fullName evidence="3">Transposase</fullName>
    </submittedName>
</protein>
<dbReference type="Proteomes" id="UP000005778">
    <property type="component" value="Chromosome"/>
</dbReference>
<feature type="domain" description="Transposase IS116/IS110/IS902 C-terminal" evidence="2">
    <location>
        <begin position="215"/>
        <end position="299"/>
    </location>
</feature>
<accession>I5B7K5</accession>
<reference evidence="3 4" key="2">
    <citation type="submission" date="2012-02" db="EMBL/GenBank/DDBJ databases">
        <title>Improved High-Quality Draft sequence of Desulfobacter postgatei 2ac9.</title>
        <authorList>
            <consortium name="US DOE Joint Genome Institute"/>
            <person name="Lucas S."/>
            <person name="Han J."/>
            <person name="Lapidus A."/>
            <person name="Cheng J.-F."/>
            <person name="Goodwin L."/>
            <person name="Pitluck S."/>
            <person name="Peters L."/>
            <person name="Ovchinnikova G."/>
            <person name="Held B."/>
            <person name="Detter J.C."/>
            <person name="Han C."/>
            <person name="Tapia R."/>
            <person name="Land M."/>
            <person name="Hauser L."/>
            <person name="Kyrpides N."/>
            <person name="Ivanova N."/>
            <person name="Pagani I."/>
            <person name="Orellana R."/>
            <person name="Lovley D."/>
            <person name="Woyke T."/>
        </authorList>
    </citation>
    <scope>NUCLEOTIDE SEQUENCE [LARGE SCALE GENOMIC DNA]</scope>
    <source>
        <strain evidence="3 4">2ac9</strain>
    </source>
</reference>
<proteinExistence type="predicted"/>
<dbReference type="GO" id="GO:0004803">
    <property type="term" value="F:transposase activity"/>
    <property type="evidence" value="ECO:0007669"/>
    <property type="project" value="InterPro"/>
</dbReference>
<name>I5B7K5_9BACT</name>
<dbReference type="HOGENOM" id="CLU_036902_1_0_7"/>
<organism evidence="3 4">
    <name type="scientific">Desulfobacter postgatei 2ac9</name>
    <dbReference type="NCBI Taxonomy" id="879212"/>
    <lineage>
        <taxon>Bacteria</taxon>
        <taxon>Pseudomonadati</taxon>
        <taxon>Thermodesulfobacteriota</taxon>
        <taxon>Desulfobacteria</taxon>
        <taxon>Desulfobacterales</taxon>
        <taxon>Desulfobacteraceae</taxon>
        <taxon>Desulfobacter</taxon>
    </lineage>
</organism>
<dbReference type="PANTHER" id="PTHR33055:SF13">
    <property type="entry name" value="TRANSPOSASE"/>
    <property type="match status" value="1"/>
</dbReference>
<dbReference type="GO" id="GO:0006313">
    <property type="term" value="P:DNA transposition"/>
    <property type="evidence" value="ECO:0007669"/>
    <property type="project" value="InterPro"/>
</dbReference>
<dbReference type="eggNOG" id="COG3547">
    <property type="taxonomic scope" value="Bacteria"/>
</dbReference>
<reference evidence="3 4" key="1">
    <citation type="submission" date="2011-09" db="EMBL/GenBank/DDBJ databases">
        <authorList>
            <consortium name="US DOE Joint Genome Institute (JGI-PGF)"/>
            <person name="Lucas S."/>
            <person name="Han J."/>
            <person name="Lapidus A."/>
            <person name="Cheng J.-F."/>
            <person name="Goodwin L."/>
            <person name="Pitluck S."/>
            <person name="Peters L."/>
            <person name="Land M.L."/>
            <person name="Hauser L."/>
            <person name="Orellana R."/>
            <person name="Lovley D."/>
            <person name="Woyke T.J."/>
        </authorList>
    </citation>
    <scope>NUCLEOTIDE SEQUENCE [LARGE SCALE GENOMIC DNA]</scope>
    <source>
        <strain evidence="3 4">2ac9</strain>
    </source>
</reference>
<dbReference type="RefSeq" id="WP_004075694.1">
    <property type="nucleotide sequence ID" value="NZ_CM001488.1"/>
</dbReference>
<evidence type="ECO:0000313" key="3">
    <source>
        <dbReference type="EMBL" id="EIM65468.1"/>
    </source>
</evidence>